<sequence length="138" mass="16658">MSCNEIEAAIQFAWEVQHKYRNLARIVIYLYGSIAEEANDLVEKYPMVEAGFDMRNNPEMDYLTEVDERRKQMRHDWRFALENGHIESPLSPLEQNKLRKQKEHGKKTREREERRMRRLAKRQRHQLFADNEASKLPE</sequence>
<reference evidence="2" key="1">
    <citation type="submission" date="2019-08" db="EMBL/GenBank/DDBJ databases">
        <authorList>
            <person name="Kucharzyk K."/>
            <person name="Murdoch R.W."/>
            <person name="Higgins S."/>
            <person name="Loffler F."/>
        </authorList>
    </citation>
    <scope>NUCLEOTIDE SEQUENCE</scope>
</reference>
<protein>
    <submittedName>
        <fullName evidence="2">Uncharacterized protein</fullName>
    </submittedName>
</protein>
<evidence type="ECO:0000256" key="1">
    <source>
        <dbReference type="SAM" id="MobiDB-lite"/>
    </source>
</evidence>
<evidence type="ECO:0000313" key="2">
    <source>
        <dbReference type="EMBL" id="MPM71919.1"/>
    </source>
</evidence>
<comment type="caution">
    <text evidence="2">The sequence shown here is derived from an EMBL/GenBank/DDBJ whole genome shotgun (WGS) entry which is preliminary data.</text>
</comment>
<organism evidence="2">
    <name type="scientific">bioreactor metagenome</name>
    <dbReference type="NCBI Taxonomy" id="1076179"/>
    <lineage>
        <taxon>unclassified sequences</taxon>
        <taxon>metagenomes</taxon>
        <taxon>ecological metagenomes</taxon>
    </lineage>
</organism>
<feature type="region of interest" description="Disordered" evidence="1">
    <location>
        <begin position="88"/>
        <end position="138"/>
    </location>
</feature>
<dbReference type="AlphaFoldDB" id="A0A645C2S1"/>
<feature type="compositionally biased region" description="Basic residues" evidence="1">
    <location>
        <begin position="98"/>
        <end position="108"/>
    </location>
</feature>
<proteinExistence type="predicted"/>
<accession>A0A645C2S1</accession>
<feature type="compositionally biased region" description="Basic residues" evidence="1">
    <location>
        <begin position="116"/>
        <end position="125"/>
    </location>
</feature>
<gene>
    <name evidence="2" type="ORF">SDC9_118891</name>
</gene>
<name>A0A645C2S1_9ZZZZ</name>
<dbReference type="EMBL" id="VSSQ01024414">
    <property type="protein sequence ID" value="MPM71919.1"/>
    <property type="molecule type" value="Genomic_DNA"/>
</dbReference>